<comment type="function">
    <text evidence="10">Catalyzes the reduction of fatty acyl-CoA to fatty alcohols.</text>
</comment>
<dbReference type="GO" id="GO:0005777">
    <property type="term" value="C:peroxisome"/>
    <property type="evidence" value="ECO:0007669"/>
    <property type="project" value="TreeGrafter"/>
</dbReference>
<dbReference type="SUPFAM" id="SSF51735">
    <property type="entry name" value="NAD(P)-binding Rossmann-fold domains"/>
    <property type="match status" value="1"/>
</dbReference>
<dbReference type="GO" id="GO:0035336">
    <property type="term" value="P:long-chain fatty-acyl-CoA metabolic process"/>
    <property type="evidence" value="ECO:0007669"/>
    <property type="project" value="TreeGrafter"/>
</dbReference>
<keyword evidence="3 10" id="KW-0444">Lipid biosynthesis</keyword>
<feature type="transmembrane region" description="Helical" evidence="10">
    <location>
        <begin position="476"/>
        <end position="495"/>
    </location>
</feature>
<evidence type="ECO:0000259" key="12">
    <source>
        <dbReference type="Pfam" id="PF07993"/>
    </source>
</evidence>
<dbReference type="PANTHER" id="PTHR11011">
    <property type="entry name" value="MALE STERILITY PROTEIN 2-RELATED"/>
    <property type="match status" value="1"/>
</dbReference>
<dbReference type="EC" id="1.2.1.84" evidence="10"/>
<comment type="subcellular location">
    <subcellularLocation>
        <location evidence="1">Membrane</location>
        <topology evidence="1">Multi-pass membrane protein</topology>
    </subcellularLocation>
</comment>
<dbReference type="GO" id="GO:0102965">
    <property type="term" value="F:alcohol-forming long-chain fatty acyl-CoA reductase activity"/>
    <property type="evidence" value="ECO:0007669"/>
    <property type="project" value="UniProtKB-EC"/>
</dbReference>
<evidence type="ECO:0000256" key="10">
    <source>
        <dbReference type="RuleBase" id="RU363097"/>
    </source>
</evidence>
<feature type="transmembrane region" description="Helical" evidence="10">
    <location>
        <begin position="354"/>
        <end position="379"/>
    </location>
</feature>
<protein>
    <recommendedName>
        <fullName evidence="10">Fatty acyl-CoA reductase</fullName>
        <ecNumber evidence="10">1.2.1.84</ecNumber>
    </recommendedName>
</protein>
<dbReference type="EMBL" id="OU900107">
    <property type="protein sequence ID" value="CAG9857547.1"/>
    <property type="molecule type" value="Genomic_DNA"/>
</dbReference>
<evidence type="ECO:0000259" key="11">
    <source>
        <dbReference type="Pfam" id="PF03015"/>
    </source>
</evidence>
<dbReference type="InterPro" id="IPR033640">
    <property type="entry name" value="FAR_C"/>
</dbReference>
<evidence type="ECO:0000256" key="3">
    <source>
        <dbReference type="ARBA" id="ARBA00022516"/>
    </source>
</evidence>
<dbReference type="InterPro" id="IPR036291">
    <property type="entry name" value="NAD(P)-bd_dom_sf"/>
</dbReference>
<proteinExistence type="inferred from homology"/>
<dbReference type="FunFam" id="3.40.50.720:FF:000143">
    <property type="entry name" value="Fatty acyl-CoA reductase"/>
    <property type="match status" value="1"/>
</dbReference>
<sequence>MDEDSPMQKFYKGANVFVTGGTGFMGKILIEKLLRSTQVDAIYVLIREKKGKNAHARIDELFDNVVFDRLKKETPKFRHRVEPVAGDCSLSGLGLSIDDRQTLASKIDVVFHAAATVRFDEHIKVAYDVNVNAAKEVVHLARQMKRLKSFVHVSTAYSNCPRAEIDEKIYDFPAPYQDVEALLEKVDELDAERLTSRIIGQWPNTYTFTKALAESLVKDIGNGLPVAIFRPSIVVSTYKDPIEGWIDNLYGPTGVCAAVLSGVMRVFYCHQEKLADLVPVDLCVDCLIATAWDVSTDKREHHQSSEMPVYNYVSSPENPITWREMINLNYIQGKKYPAANSLWETFLILTDNFYVYWILSLFLHTLPGLLVDCFALLTGNKPRMSRIYKKIHKFSMILSYFASRSWTFSNGNVRNLWEKLDERDKRMFPFSATTLHWLMFFRGYIRGLRVHLLNENDDTLEIARAKQKRFYVISRVIKYALLFAACNVLATIVFGCFY</sequence>
<dbReference type="AlphaFoldDB" id="A0A9N9XQ02"/>
<accession>A0A9N9XQ02</accession>
<comment type="similarity">
    <text evidence="2 10">Belongs to the fatty acyl-CoA reductase family.</text>
</comment>
<keyword evidence="5 10" id="KW-0521">NADP</keyword>
<dbReference type="GO" id="GO:0080019">
    <property type="term" value="F:alcohol-forming very long-chain fatty acyl-CoA reductase activity"/>
    <property type="evidence" value="ECO:0007669"/>
    <property type="project" value="InterPro"/>
</dbReference>
<dbReference type="PANTHER" id="PTHR11011:SF60">
    <property type="entry name" value="FATTY ACYL-COA REDUCTASE-RELATED"/>
    <property type="match status" value="1"/>
</dbReference>
<evidence type="ECO:0000256" key="7">
    <source>
        <dbReference type="ARBA" id="ARBA00023098"/>
    </source>
</evidence>
<evidence type="ECO:0000256" key="9">
    <source>
        <dbReference type="ARBA" id="ARBA00052530"/>
    </source>
</evidence>
<dbReference type="InterPro" id="IPR026055">
    <property type="entry name" value="FAR"/>
</dbReference>
<evidence type="ECO:0000256" key="6">
    <source>
        <dbReference type="ARBA" id="ARBA00022989"/>
    </source>
</evidence>
<keyword evidence="10" id="KW-0560">Oxidoreductase</keyword>
<keyword evidence="8 10" id="KW-0472">Membrane</keyword>
<evidence type="ECO:0000256" key="8">
    <source>
        <dbReference type="ARBA" id="ARBA00023136"/>
    </source>
</evidence>
<evidence type="ECO:0000256" key="5">
    <source>
        <dbReference type="ARBA" id="ARBA00022857"/>
    </source>
</evidence>
<dbReference type="Pfam" id="PF07993">
    <property type="entry name" value="NAD_binding_4"/>
    <property type="match status" value="1"/>
</dbReference>
<dbReference type="CDD" id="cd09071">
    <property type="entry name" value="FAR_C"/>
    <property type="match status" value="1"/>
</dbReference>
<name>A0A9N9XQ02_PHYSR</name>
<gene>
    <name evidence="13" type="ORF">PHYEVI_LOCUS3952</name>
</gene>
<evidence type="ECO:0000313" key="13">
    <source>
        <dbReference type="EMBL" id="CAG9857547.1"/>
    </source>
</evidence>
<keyword evidence="7 10" id="KW-0443">Lipid metabolism</keyword>
<dbReference type="InterPro" id="IPR013120">
    <property type="entry name" value="FAR_NAD-bd"/>
</dbReference>
<dbReference type="CDD" id="cd05236">
    <property type="entry name" value="FAR-N_SDR_e"/>
    <property type="match status" value="1"/>
</dbReference>
<evidence type="ECO:0000313" key="14">
    <source>
        <dbReference type="Proteomes" id="UP001153712"/>
    </source>
</evidence>
<reference evidence="13" key="1">
    <citation type="submission" date="2022-01" db="EMBL/GenBank/DDBJ databases">
        <authorList>
            <person name="King R."/>
        </authorList>
    </citation>
    <scope>NUCLEOTIDE SEQUENCE</scope>
</reference>
<evidence type="ECO:0000256" key="2">
    <source>
        <dbReference type="ARBA" id="ARBA00005928"/>
    </source>
</evidence>
<dbReference type="Proteomes" id="UP001153712">
    <property type="component" value="Chromosome 14"/>
</dbReference>
<dbReference type="Pfam" id="PF03015">
    <property type="entry name" value="Sterile"/>
    <property type="match status" value="1"/>
</dbReference>
<feature type="domain" description="Thioester reductase (TE)" evidence="12">
    <location>
        <begin position="18"/>
        <end position="285"/>
    </location>
</feature>
<evidence type="ECO:0000256" key="4">
    <source>
        <dbReference type="ARBA" id="ARBA00022692"/>
    </source>
</evidence>
<keyword evidence="14" id="KW-1185">Reference proteome</keyword>
<evidence type="ECO:0000256" key="1">
    <source>
        <dbReference type="ARBA" id="ARBA00004141"/>
    </source>
</evidence>
<comment type="catalytic activity">
    <reaction evidence="9 10">
        <text>a long-chain fatty acyl-CoA + 2 NADPH + 2 H(+) = a long-chain primary fatty alcohol + 2 NADP(+) + CoA</text>
        <dbReference type="Rhea" id="RHEA:52716"/>
        <dbReference type="ChEBI" id="CHEBI:15378"/>
        <dbReference type="ChEBI" id="CHEBI:57287"/>
        <dbReference type="ChEBI" id="CHEBI:57783"/>
        <dbReference type="ChEBI" id="CHEBI:58349"/>
        <dbReference type="ChEBI" id="CHEBI:77396"/>
        <dbReference type="ChEBI" id="CHEBI:83139"/>
        <dbReference type="EC" id="1.2.1.84"/>
    </reaction>
</comment>
<dbReference type="GO" id="GO:0016020">
    <property type="term" value="C:membrane"/>
    <property type="evidence" value="ECO:0007669"/>
    <property type="project" value="UniProtKB-SubCell"/>
</dbReference>
<keyword evidence="6 10" id="KW-1133">Transmembrane helix</keyword>
<organism evidence="13 14">
    <name type="scientific">Phyllotreta striolata</name>
    <name type="common">Striped flea beetle</name>
    <name type="synonym">Crioceris striolata</name>
    <dbReference type="NCBI Taxonomy" id="444603"/>
    <lineage>
        <taxon>Eukaryota</taxon>
        <taxon>Metazoa</taxon>
        <taxon>Ecdysozoa</taxon>
        <taxon>Arthropoda</taxon>
        <taxon>Hexapoda</taxon>
        <taxon>Insecta</taxon>
        <taxon>Pterygota</taxon>
        <taxon>Neoptera</taxon>
        <taxon>Endopterygota</taxon>
        <taxon>Coleoptera</taxon>
        <taxon>Polyphaga</taxon>
        <taxon>Cucujiformia</taxon>
        <taxon>Chrysomeloidea</taxon>
        <taxon>Chrysomelidae</taxon>
        <taxon>Galerucinae</taxon>
        <taxon>Alticini</taxon>
        <taxon>Phyllotreta</taxon>
    </lineage>
</organism>
<feature type="domain" description="Fatty acyl-CoA reductase C-terminal" evidence="11">
    <location>
        <begin position="363"/>
        <end position="455"/>
    </location>
</feature>
<keyword evidence="4 10" id="KW-0812">Transmembrane</keyword>
<dbReference type="Gene3D" id="3.40.50.720">
    <property type="entry name" value="NAD(P)-binding Rossmann-like Domain"/>
    <property type="match status" value="1"/>
</dbReference>
<dbReference type="OrthoDB" id="429813at2759"/>